<proteinExistence type="predicted"/>
<dbReference type="InterPro" id="IPR011990">
    <property type="entry name" value="TPR-like_helical_dom_sf"/>
</dbReference>
<evidence type="ECO:0000256" key="1">
    <source>
        <dbReference type="SAM" id="SignalP"/>
    </source>
</evidence>
<dbReference type="SUPFAM" id="SSF81901">
    <property type="entry name" value="HCP-like"/>
    <property type="match status" value="1"/>
</dbReference>
<feature type="signal peptide" evidence="1">
    <location>
        <begin position="1"/>
        <end position="22"/>
    </location>
</feature>
<sequence>MMKSIFAVLIAGCVSFSSVSMAQQLTRYNANKVQQAHELQQEDKIQQAIDILAQLEPTKEYDKAFVQRMLGVFYWQNGETNQAVKQLKAAVESGKLQDSQAWVTQKMLADILLSTESFKQALPHYYQLVKTRPESEPELQLWLRIVQAHYSLEQWSKVLTAMKSYERVQKQDDVQPLTIKLGAQMQLKQWKSALPTLQRLITLQPNKLAWWQQTAGIQLQLKQYKQSLATLSLAKRQGIKLPDQDLRTMAQLFAQQGVPEQAALVLAQVDSAKTDAKLLADQANYWQIAKEWQTATQYWALAAKSNNKYRWSLAQLLLQEGQYRQALVELEKVSGKKHPVELARVRAYYKLEEVEQALIHAKRAHALKASNESKGWIQYLSQLRTMEDTDQGIGHLTAR</sequence>
<name>A0A2N8ZD01_9VIBR</name>
<protein>
    <submittedName>
        <fullName evidence="2">Putative TPR domain protein, component of TonB system</fullName>
    </submittedName>
</protein>
<dbReference type="Proteomes" id="UP000235828">
    <property type="component" value="Chromosome A"/>
</dbReference>
<dbReference type="Gene3D" id="1.25.40.10">
    <property type="entry name" value="Tetratricopeptide repeat domain"/>
    <property type="match status" value="2"/>
</dbReference>
<keyword evidence="3" id="KW-1185">Reference proteome</keyword>
<keyword evidence="1" id="KW-0732">Signal</keyword>
<dbReference type="SUPFAM" id="SSF48452">
    <property type="entry name" value="TPR-like"/>
    <property type="match status" value="1"/>
</dbReference>
<feature type="chain" id="PRO_5014796083" evidence="1">
    <location>
        <begin position="23"/>
        <end position="399"/>
    </location>
</feature>
<dbReference type="RefSeq" id="WP_102522383.1">
    <property type="nucleotide sequence ID" value="NZ_LT960611.1"/>
</dbReference>
<dbReference type="EMBL" id="LT960611">
    <property type="protein sequence ID" value="SON49772.1"/>
    <property type="molecule type" value="Genomic_DNA"/>
</dbReference>
<gene>
    <name evidence="2" type="ORF">VTAP4600_A1793</name>
</gene>
<evidence type="ECO:0000313" key="3">
    <source>
        <dbReference type="Proteomes" id="UP000235828"/>
    </source>
</evidence>
<dbReference type="OrthoDB" id="5592888at2"/>
<reference evidence="2 3" key="1">
    <citation type="submission" date="2017-10" db="EMBL/GenBank/DDBJ databases">
        <authorList>
            <person name="Banno H."/>
            <person name="Chua N.-H."/>
        </authorList>
    </citation>
    <scope>NUCLEOTIDE SEQUENCE [LARGE SCALE GENOMIC DNA]</scope>
    <source>
        <strain evidence="2">Vibrio tapetis CECT4600</strain>
    </source>
</reference>
<evidence type="ECO:0000313" key="2">
    <source>
        <dbReference type="EMBL" id="SON49772.1"/>
    </source>
</evidence>
<dbReference type="AlphaFoldDB" id="A0A2N8ZD01"/>
<accession>A0A2N8ZD01</accession>
<dbReference type="KEGG" id="vta:A1793"/>
<organism evidence="2 3">
    <name type="scientific">Vibrio tapetis subsp. tapetis</name>
    <dbReference type="NCBI Taxonomy" id="1671868"/>
    <lineage>
        <taxon>Bacteria</taxon>
        <taxon>Pseudomonadati</taxon>
        <taxon>Pseudomonadota</taxon>
        <taxon>Gammaproteobacteria</taxon>
        <taxon>Vibrionales</taxon>
        <taxon>Vibrionaceae</taxon>
        <taxon>Vibrio</taxon>
    </lineage>
</organism>